<protein>
    <submittedName>
        <fullName evidence="1">Uncharacterized protein</fullName>
    </submittedName>
</protein>
<dbReference type="RefSeq" id="WP_101718185.1">
    <property type="nucleotide sequence ID" value="NZ_PJRS01000022.1"/>
</dbReference>
<reference evidence="1 2" key="1">
    <citation type="submission" date="2017-12" db="EMBL/GenBank/DDBJ databases">
        <title>The genome sequence of Caulobacter sp. 410.</title>
        <authorList>
            <person name="Gao J."/>
            <person name="Mao X."/>
            <person name="Sun J."/>
        </authorList>
    </citation>
    <scope>NUCLEOTIDE SEQUENCE [LARGE SCALE GENOMIC DNA]</scope>
    <source>
        <strain evidence="1 2">410</strain>
    </source>
</reference>
<proteinExistence type="predicted"/>
<evidence type="ECO:0000313" key="2">
    <source>
        <dbReference type="Proteomes" id="UP000234479"/>
    </source>
</evidence>
<keyword evidence="2" id="KW-1185">Reference proteome</keyword>
<dbReference type="OrthoDB" id="7191106at2"/>
<evidence type="ECO:0000313" key="1">
    <source>
        <dbReference type="EMBL" id="PLR24906.1"/>
    </source>
</evidence>
<dbReference type="EMBL" id="PJRS01000022">
    <property type="protein sequence ID" value="PLR24906.1"/>
    <property type="molecule type" value="Genomic_DNA"/>
</dbReference>
<comment type="caution">
    <text evidence="1">The sequence shown here is derived from an EMBL/GenBank/DDBJ whole genome shotgun (WGS) entry which is preliminary data.</text>
</comment>
<name>A0A2N5DFZ9_9CAUL</name>
<accession>A0A2N5DFZ9</accession>
<dbReference type="AlphaFoldDB" id="A0A2N5DFZ9"/>
<organism evidence="1 2">
    <name type="scientific">Caulobacter zeae</name>
    <dbReference type="NCBI Taxonomy" id="2055137"/>
    <lineage>
        <taxon>Bacteria</taxon>
        <taxon>Pseudomonadati</taxon>
        <taxon>Pseudomonadota</taxon>
        <taxon>Alphaproteobacteria</taxon>
        <taxon>Caulobacterales</taxon>
        <taxon>Caulobacteraceae</taxon>
        <taxon>Caulobacter</taxon>
    </lineage>
</organism>
<gene>
    <name evidence="1" type="ORF">SGCZBJ_11740</name>
</gene>
<dbReference type="Proteomes" id="UP000234479">
    <property type="component" value="Unassembled WGS sequence"/>
</dbReference>
<sequence length="65" mass="7442">MTLVRDGRIIATVKVEKKPKGLEEPKAQRRLGAWEHLKLDLPDDLFIRPDPEIEALMDAPIIPRT</sequence>